<reference evidence="1" key="1">
    <citation type="submission" date="2021-02" db="EMBL/GenBank/DDBJ databases">
        <authorList>
            <person name="Nowell W R."/>
        </authorList>
    </citation>
    <scope>NUCLEOTIDE SEQUENCE</scope>
</reference>
<dbReference type="AlphaFoldDB" id="A0A815JD25"/>
<comment type="caution">
    <text evidence="1">The sequence shown here is derived from an EMBL/GenBank/DDBJ whole genome shotgun (WGS) entry which is preliminary data.</text>
</comment>
<evidence type="ECO:0000313" key="1">
    <source>
        <dbReference type="EMBL" id="CAF1376312.1"/>
    </source>
</evidence>
<protein>
    <submittedName>
        <fullName evidence="1">Uncharacterized protein</fullName>
    </submittedName>
</protein>
<proteinExistence type="predicted"/>
<dbReference type="Proteomes" id="UP000681722">
    <property type="component" value="Unassembled WGS sequence"/>
</dbReference>
<gene>
    <name evidence="1" type="ORF">GPM918_LOCUS32104</name>
    <name evidence="2" type="ORF">SRO942_LOCUS32761</name>
</gene>
<keyword evidence="3" id="KW-1185">Reference proteome</keyword>
<sequence length="78" mass="8467">MLCAGNMMSNISFYTAIAGYAGANKSKAVDILRDACHDIDLALGNKLEDSRVNSSAIIETVFAEVQRVGHTINILFFE</sequence>
<dbReference type="EMBL" id="CAJNOQ010016180">
    <property type="protein sequence ID" value="CAF1376312.1"/>
    <property type="molecule type" value="Genomic_DNA"/>
</dbReference>
<accession>A0A815JD25</accession>
<dbReference type="EMBL" id="CAJOBC010078519">
    <property type="protein sequence ID" value="CAF4266807.1"/>
    <property type="molecule type" value="Genomic_DNA"/>
</dbReference>
<dbReference type="Proteomes" id="UP000663829">
    <property type="component" value="Unassembled WGS sequence"/>
</dbReference>
<evidence type="ECO:0000313" key="3">
    <source>
        <dbReference type="Proteomes" id="UP000663829"/>
    </source>
</evidence>
<organism evidence="1 3">
    <name type="scientific">Didymodactylos carnosus</name>
    <dbReference type="NCBI Taxonomy" id="1234261"/>
    <lineage>
        <taxon>Eukaryota</taxon>
        <taxon>Metazoa</taxon>
        <taxon>Spiralia</taxon>
        <taxon>Gnathifera</taxon>
        <taxon>Rotifera</taxon>
        <taxon>Eurotatoria</taxon>
        <taxon>Bdelloidea</taxon>
        <taxon>Philodinida</taxon>
        <taxon>Philodinidae</taxon>
        <taxon>Didymodactylos</taxon>
    </lineage>
</organism>
<evidence type="ECO:0000313" key="2">
    <source>
        <dbReference type="EMBL" id="CAF4266807.1"/>
    </source>
</evidence>
<name>A0A815JD25_9BILA</name>